<accession>A0A8T2IUW0</accession>
<dbReference type="Pfam" id="PF08568">
    <property type="entry name" value="Kinetochor_Ybp2"/>
    <property type="match status" value="1"/>
</dbReference>
<dbReference type="GO" id="GO:0055105">
    <property type="term" value="F:ubiquitin-protein transferase inhibitor activity"/>
    <property type="evidence" value="ECO:0007669"/>
    <property type="project" value="TreeGrafter"/>
</dbReference>
<comment type="caution">
    <text evidence="1">The sequence shown here is derived from an EMBL/GenBank/DDBJ whole genome shotgun (WGS) entry which is preliminary data.</text>
</comment>
<evidence type="ECO:0000313" key="1">
    <source>
        <dbReference type="EMBL" id="KAG8436725.1"/>
    </source>
</evidence>
<proteinExistence type="predicted"/>
<dbReference type="InterPro" id="IPR019516">
    <property type="entry name" value="Glomulin/ALF4"/>
</dbReference>
<dbReference type="Proteomes" id="UP000812440">
    <property type="component" value="Chromosome 4"/>
</dbReference>
<dbReference type="AlphaFoldDB" id="A0A8T2IUW0"/>
<dbReference type="GO" id="GO:0005737">
    <property type="term" value="C:cytoplasm"/>
    <property type="evidence" value="ECO:0007669"/>
    <property type="project" value="TreeGrafter"/>
</dbReference>
<dbReference type="PANTHER" id="PTHR15430">
    <property type="entry name" value="GLOMULIN"/>
    <property type="match status" value="1"/>
</dbReference>
<evidence type="ECO:0008006" key="3">
    <source>
        <dbReference type="Google" id="ProtNLM"/>
    </source>
</evidence>
<organism evidence="1 2">
    <name type="scientific">Hymenochirus boettgeri</name>
    <name type="common">Congo dwarf clawed frog</name>
    <dbReference type="NCBI Taxonomy" id="247094"/>
    <lineage>
        <taxon>Eukaryota</taxon>
        <taxon>Metazoa</taxon>
        <taxon>Chordata</taxon>
        <taxon>Craniata</taxon>
        <taxon>Vertebrata</taxon>
        <taxon>Euteleostomi</taxon>
        <taxon>Amphibia</taxon>
        <taxon>Batrachia</taxon>
        <taxon>Anura</taxon>
        <taxon>Pipoidea</taxon>
        <taxon>Pipidae</taxon>
        <taxon>Pipinae</taxon>
        <taxon>Hymenochirus</taxon>
    </lineage>
</organism>
<dbReference type="InterPro" id="IPR013877">
    <property type="entry name" value="YAP-bd/ALF4/Glomulin"/>
</dbReference>
<dbReference type="PANTHER" id="PTHR15430:SF1">
    <property type="entry name" value="GLOMULIN"/>
    <property type="match status" value="1"/>
</dbReference>
<dbReference type="EMBL" id="JAACNH010000007">
    <property type="protein sequence ID" value="KAG8436725.1"/>
    <property type="molecule type" value="Genomic_DNA"/>
</dbReference>
<sequence length="601" mass="67617">MATADLQNITEKFSLAEDDFKEEDINVFLVNCQKCLEEEEATFVLKIIQDTKNQTIINNMGWNLIGPITKCIVSSTCKEKRKIYMDMLDQLIMLCNPKEVLLGVLEQIDEAAGEQISQVVLLLLQPLQTVLMNLGNKKAYSVGLSLSTIYSRISLLPVPYTNEQMEEDKHGLCQCCFSLVQFTKHFIDLSQNTELKGPDNAELREELINFCFSCLKYPLLCAPLNLNPDDKDSHPFQLFAREILGMFVSLGEPLPGVFLQHGSTTRTPESNSALFEGETRTAEAFACLAYLLFVQHIGLDHFPFVFGPTFLVKTNMQHVNTLLKRTEESVLLKGLELLESSLLRVENECLHQDLLEIGSVLCVLQDLVKVMTLCPIEHLGRKCSMASISLNLIHCNKNCCCALFRCLFKTCNHAGVEGYIIQSIKNQIDTAFKTKAISKWFSGPRLTPLLHMVLSLPEGAETDLLQYSDRIMASLNLLRYLIIKDNETENKTGVWTEVQQIEKDFLKPLHMGLNMSKAHYQAEIKSTHEKKKGPPSKMPICSVSAGGNKLPDMTPEMQLQVLRSALFTFDLMESVLARVDELVEVKMKSASEEKIGSSQDV</sequence>
<dbReference type="OrthoDB" id="619536at2759"/>
<protein>
    <recommendedName>
        <fullName evidence="3">Glomulin</fullName>
    </recommendedName>
</protein>
<name>A0A8T2IUW0_9PIPI</name>
<evidence type="ECO:0000313" key="2">
    <source>
        <dbReference type="Proteomes" id="UP000812440"/>
    </source>
</evidence>
<reference evidence="1" key="1">
    <citation type="thesis" date="2020" institute="ProQuest LLC" country="789 East Eisenhower Parkway, Ann Arbor, MI, USA">
        <title>Comparative Genomics and Chromosome Evolution.</title>
        <authorList>
            <person name="Mudd A.B."/>
        </authorList>
    </citation>
    <scope>NUCLEOTIDE SEQUENCE</scope>
    <source>
        <strain evidence="1">Female2</strain>
        <tissue evidence="1">Blood</tissue>
    </source>
</reference>
<gene>
    <name evidence="1" type="ORF">GDO86_007713</name>
</gene>
<keyword evidence="2" id="KW-1185">Reference proteome</keyword>